<evidence type="ECO:0000313" key="2">
    <source>
        <dbReference type="Proteomes" id="UP000226045"/>
    </source>
</evidence>
<keyword evidence="2" id="KW-1185">Reference proteome</keyword>
<name>A0A1X9SHI4_9CAUD</name>
<dbReference type="GeneID" id="60322999"/>
<dbReference type="EMBL" id="KY945355">
    <property type="protein sequence ID" value="ARQ95528.1"/>
    <property type="molecule type" value="Genomic_DNA"/>
</dbReference>
<dbReference type="RefSeq" id="YP_009951561.1">
    <property type="nucleotide sequence ID" value="NC_051602.1"/>
</dbReference>
<dbReference type="KEGG" id="vg:60322999"/>
<sequence>MLSVLRSIGALLVAPFRALAFIRAAASFGWDCELFDPWELPDDDDLLDDAVPITRC</sequence>
<organism evidence="1 2">
    <name type="scientific">Mycobacterium phage Shandong1</name>
    <dbReference type="NCBI Taxonomy" id="1983447"/>
    <lineage>
        <taxon>Viruses</taxon>
        <taxon>Duplodnaviria</taxon>
        <taxon>Heunggongvirae</taxon>
        <taxon>Uroviricota</taxon>
        <taxon>Caudoviricetes</taxon>
        <taxon>Weiservirinae</taxon>
        <taxon>Unicornvirus</taxon>
        <taxon>Unicornvirus shandong1</taxon>
    </lineage>
</organism>
<dbReference type="Proteomes" id="UP000226045">
    <property type="component" value="Segment"/>
</dbReference>
<protein>
    <submittedName>
        <fullName evidence="1">Uncharacterized protein</fullName>
    </submittedName>
</protein>
<accession>A0A1X9SHI4</accession>
<proteinExistence type="predicted"/>
<evidence type="ECO:0000313" key="1">
    <source>
        <dbReference type="EMBL" id="ARQ95528.1"/>
    </source>
</evidence>
<reference evidence="1 2" key="1">
    <citation type="submission" date="2017-04" db="EMBL/GenBank/DDBJ databases">
        <title>The genome sequence of mycobacteriophage Shandong1.</title>
        <authorList>
            <person name="Fan X."/>
            <person name="Zhao Z."/>
            <person name="Zhao K."/>
            <person name="Song S."/>
            <person name="Li J."/>
            <person name="Xie J."/>
        </authorList>
    </citation>
    <scope>NUCLEOTIDE SEQUENCE [LARGE SCALE GENOMIC DNA]</scope>
</reference>